<sequence>MGKATSIIAVLMKWFFKRTYFVHLENSFDSLQHMINPKPATMATYKCRKCGIRKNDTLNSQLNTSVTCSAKEKDANVVFHSWEKLSEEDLICN</sequence>
<organism evidence="1 2">
    <name type="scientific">Gelidibacter gilvus</name>
    <dbReference type="NCBI Taxonomy" id="59602"/>
    <lineage>
        <taxon>Bacteria</taxon>
        <taxon>Pseudomonadati</taxon>
        <taxon>Bacteroidota</taxon>
        <taxon>Flavobacteriia</taxon>
        <taxon>Flavobacteriales</taxon>
        <taxon>Flavobacteriaceae</taxon>
        <taxon>Gelidibacter</taxon>
    </lineage>
</organism>
<evidence type="ECO:0000313" key="2">
    <source>
        <dbReference type="Proteomes" id="UP000289792"/>
    </source>
</evidence>
<evidence type="ECO:0000313" key="1">
    <source>
        <dbReference type="EMBL" id="RXJ51488.1"/>
    </source>
</evidence>
<comment type="caution">
    <text evidence="1">The sequence shown here is derived from an EMBL/GenBank/DDBJ whole genome shotgun (WGS) entry which is preliminary data.</text>
</comment>
<dbReference type="EMBL" id="SDDZ01000002">
    <property type="protein sequence ID" value="RXJ51488.1"/>
    <property type="molecule type" value="Genomic_DNA"/>
</dbReference>
<gene>
    <name evidence="1" type="ORF">ESZ48_06385</name>
</gene>
<keyword evidence="2" id="KW-1185">Reference proteome</keyword>
<dbReference type="AlphaFoldDB" id="A0A4Q0XIM6"/>
<name>A0A4Q0XIM6_9FLAO</name>
<protein>
    <submittedName>
        <fullName evidence="1">Uncharacterized protein</fullName>
    </submittedName>
</protein>
<dbReference type="RefSeq" id="WP_129016486.1">
    <property type="nucleotide sequence ID" value="NZ_SDDZ01000002.1"/>
</dbReference>
<dbReference type="OrthoDB" id="1453545at2"/>
<dbReference type="Proteomes" id="UP000289792">
    <property type="component" value="Unassembled WGS sequence"/>
</dbReference>
<reference evidence="1 2" key="1">
    <citation type="submission" date="2019-01" db="EMBL/GenBank/DDBJ databases">
        <title>Genome sequence of the Antarctic species Gelidibacter gilvus ACAM 158(T).</title>
        <authorList>
            <person name="Bowman J.P."/>
        </authorList>
    </citation>
    <scope>NUCLEOTIDE SEQUENCE [LARGE SCALE GENOMIC DNA]</scope>
    <source>
        <strain evidence="1 2">IC158</strain>
    </source>
</reference>
<accession>A0A4Q0XIM6</accession>
<proteinExistence type="predicted"/>